<dbReference type="GO" id="GO:0050660">
    <property type="term" value="F:flavin adenine dinucleotide binding"/>
    <property type="evidence" value="ECO:0007669"/>
    <property type="project" value="TreeGrafter"/>
</dbReference>
<evidence type="ECO:0008006" key="8">
    <source>
        <dbReference type="Google" id="ProtNLM"/>
    </source>
</evidence>
<dbReference type="GO" id="GO:0003984">
    <property type="term" value="F:acetolactate synthase activity"/>
    <property type="evidence" value="ECO:0007669"/>
    <property type="project" value="TreeGrafter"/>
</dbReference>
<dbReference type="InterPro" id="IPR011766">
    <property type="entry name" value="TPP_enzyme_TPP-bd"/>
</dbReference>
<dbReference type="GO" id="GO:0030976">
    <property type="term" value="F:thiamine pyrophosphate binding"/>
    <property type="evidence" value="ECO:0007669"/>
    <property type="project" value="InterPro"/>
</dbReference>
<reference evidence="6" key="1">
    <citation type="submission" date="2021-05" db="EMBL/GenBank/DDBJ databases">
        <title>Energy efficiency and biological interactions define the core microbiome of deep oligotrophic groundwater.</title>
        <authorList>
            <person name="Mehrshad M."/>
            <person name="Lopez-Fernandez M."/>
            <person name="Bell E."/>
            <person name="Bernier-Latmani R."/>
            <person name="Bertilsson S."/>
            <person name="Dopson M."/>
        </authorList>
    </citation>
    <scope>NUCLEOTIDE SEQUENCE</scope>
    <source>
        <strain evidence="6">Modern_marine.mb.64</strain>
    </source>
</reference>
<evidence type="ECO:0000256" key="1">
    <source>
        <dbReference type="ARBA" id="ARBA00007812"/>
    </source>
</evidence>
<dbReference type="PANTHER" id="PTHR18968">
    <property type="entry name" value="THIAMINE PYROPHOSPHATE ENZYMES"/>
    <property type="match status" value="1"/>
</dbReference>
<comment type="caution">
    <text evidence="6">The sequence shown here is derived from an EMBL/GenBank/DDBJ whole genome shotgun (WGS) entry which is preliminary data.</text>
</comment>
<dbReference type="GO" id="GO:0009097">
    <property type="term" value="P:isoleucine biosynthetic process"/>
    <property type="evidence" value="ECO:0007669"/>
    <property type="project" value="TreeGrafter"/>
</dbReference>
<dbReference type="Pfam" id="PF02776">
    <property type="entry name" value="TPP_enzyme_N"/>
    <property type="match status" value="1"/>
</dbReference>
<evidence type="ECO:0000259" key="4">
    <source>
        <dbReference type="Pfam" id="PF02775"/>
    </source>
</evidence>
<dbReference type="InterPro" id="IPR029061">
    <property type="entry name" value="THDP-binding"/>
</dbReference>
<feature type="compositionally biased region" description="Basic and acidic residues" evidence="3">
    <location>
        <begin position="153"/>
        <end position="177"/>
    </location>
</feature>
<evidence type="ECO:0000313" key="6">
    <source>
        <dbReference type="EMBL" id="MBU2689400.1"/>
    </source>
</evidence>
<accession>A0A948RR83</accession>
<dbReference type="Gene3D" id="3.40.50.970">
    <property type="match status" value="2"/>
</dbReference>
<comment type="similarity">
    <text evidence="1">Belongs to the TPP enzyme family.</text>
</comment>
<dbReference type="AlphaFoldDB" id="A0A948RR83"/>
<keyword evidence="2" id="KW-0786">Thiamine pyrophosphate</keyword>
<feature type="region of interest" description="Disordered" evidence="3">
    <location>
        <begin position="150"/>
        <end position="187"/>
    </location>
</feature>
<evidence type="ECO:0000256" key="2">
    <source>
        <dbReference type="ARBA" id="ARBA00023052"/>
    </source>
</evidence>
<evidence type="ECO:0000313" key="7">
    <source>
        <dbReference type="Proteomes" id="UP000777784"/>
    </source>
</evidence>
<gene>
    <name evidence="6" type="ORF">KJ970_00605</name>
</gene>
<dbReference type="CDD" id="cd07035">
    <property type="entry name" value="TPP_PYR_POX_like"/>
    <property type="match status" value="1"/>
</dbReference>
<dbReference type="PANTHER" id="PTHR18968:SF129">
    <property type="entry name" value="ACETOLACTATE SYNTHASE"/>
    <property type="match status" value="1"/>
</dbReference>
<dbReference type="Pfam" id="PF02775">
    <property type="entry name" value="TPP_enzyme_C"/>
    <property type="match status" value="1"/>
</dbReference>
<feature type="domain" description="Thiamine pyrophosphate enzyme TPP-binding" evidence="4">
    <location>
        <begin position="210"/>
        <end position="356"/>
    </location>
</feature>
<dbReference type="SUPFAM" id="SSF52518">
    <property type="entry name" value="Thiamin diphosphate-binding fold (THDP-binding)"/>
    <property type="match status" value="2"/>
</dbReference>
<evidence type="ECO:0000256" key="3">
    <source>
        <dbReference type="SAM" id="MobiDB-lite"/>
    </source>
</evidence>
<dbReference type="InterPro" id="IPR012001">
    <property type="entry name" value="Thiamin_PyroP_enz_TPP-bd_dom"/>
</dbReference>
<dbReference type="GO" id="GO:0005948">
    <property type="term" value="C:acetolactate synthase complex"/>
    <property type="evidence" value="ECO:0007669"/>
    <property type="project" value="TreeGrafter"/>
</dbReference>
<dbReference type="GO" id="GO:0009099">
    <property type="term" value="P:L-valine biosynthetic process"/>
    <property type="evidence" value="ECO:0007669"/>
    <property type="project" value="TreeGrafter"/>
</dbReference>
<dbReference type="EMBL" id="JAHJDP010000004">
    <property type="protein sequence ID" value="MBU2689400.1"/>
    <property type="molecule type" value="Genomic_DNA"/>
</dbReference>
<proteinExistence type="inferred from homology"/>
<dbReference type="InterPro" id="IPR045229">
    <property type="entry name" value="TPP_enz"/>
</dbReference>
<feature type="domain" description="Thiamine pyrophosphate enzyme N-terminal TPP-binding" evidence="5">
    <location>
        <begin position="7"/>
        <end position="95"/>
    </location>
</feature>
<name>A0A948RR83_UNCEI</name>
<organism evidence="6 7">
    <name type="scientific">Eiseniibacteriota bacterium</name>
    <dbReference type="NCBI Taxonomy" id="2212470"/>
    <lineage>
        <taxon>Bacteria</taxon>
        <taxon>Candidatus Eiseniibacteriota</taxon>
    </lineage>
</organism>
<sequence>MSSYQKVHEILTDFNIHYLYGIPGEGILDLLNDLADGSHHFVSARQMWAAGYMAMGDAWISGRPALCAAGDAYGVELIRPLREARRHRLPVVILACGDWIPLLDPVIKQRFDTAEGGDWTALLDSALQAAAREPAAPVLLALPGSETAPAFRPSEDPAFRDGRRPAAERREEWKGMKDQLTQGPDFPPTPIPIFETLQQILTPDDLILCDGGLVGLWAERFLEPLSAGRLFVPPPGATPGAASPLALGARLAHPEGRVIVITDDASYNTSVLEIETMRRMGASIVTLVFRSSHWEWARVRQEQLYNRTAFVEYRCPNLIRLTQVAGGKSVRLERGDSLKSHLKYAFTLKGPVTIDCPVDMRGAAAFIKDGGGPVSGS</sequence>
<evidence type="ECO:0000259" key="5">
    <source>
        <dbReference type="Pfam" id="PF02776"/>
    </source>
</evidence>
<protein>
    <recommendedName>
        <fullName evidence="8">Thiamine pyrophosphate-binding protein</fullName>
    </recommendedName>
</protein>
<dbReference type="Proteomes" id="UP000777784">
    <property type="component" value="Unassembled WGS sequence"/>
</dbReference>